<dbReference type="EMBL" id="JACHXJ010000002">
    <property type="protein sequence ID" value="MBB3128286.1"/>
    <property type="molecule type" value="Genomic_DNA"/>
</dbReference>
<dbReference type="Pfam" id="PF12833">
    <property type="entry name" value="HTH_18"/>
    <property type="match status" value="1"/>
</dbReference>
<dbReference type="InterPro" id="IPR041522">
    <property type="entry name" value="CdaR_GGDEF"/>
</dbReference>
<keyword evidence="4" id="KW-1133">Transmembrane helix</keyword>
<protein>
    <submittedName>
        <fullName evidence="6">AraC-like DNA-binding protein</fullName>
    </submittedName>
</protein>
<dbReference type="Pfam" id="PF17853">
    <property type="entry name" value="GGDEF_2"/>
    <property type="match status" value="1"/>
</dbReference>
<feature type="transmembrane region" description="Helical" evidence="4">
    <location>
        <begin position="252"/>
        <end position="273"/>
    </location>
</feature>
<dbReference type="InterPro" id="IPR018060">
    <property type="entry name" value="HTH_AraC"/>
</dbReference>
<dbReference type="SMART" id="SM00342">
    <property type="entry name" value="HTH_ARAC"/>
    <property type="match status" value="1"/>
</dbReference>
<dbReference type="PRINTS" id="PR00032">
    <property type="entry name" value="HTHARAC"/>
</dbReference>
<dbReference type="Proteomes" id="UP000517523">
    <property type="component" value="Unassembled WGS sequence"/>
</dbReference>
<keyword evidence="1" id="KW-0805">Transcription regulation</keyword>
<dbReference type="InterPro" id="IPR018062">
    <property type="entry name" value="HTH_AraC-typ_CS"/>
</dbReference>
<keyword evidence="2 6" id="KW-0238">DNA-binding</keyword>
<keyword evidence="4" id="KW-0472">Membrane</keyword>
<organism evidence="6 7">
    <name type="scientific">Paenibacillus rhizosphaerae</name>
    <dbReference type="NCBI Taxonomy" id="297318"/>
    <lineage>
        <taxon>Bacteria</taxon>
        <taxon>Bacillati</taxon>
        <taxon>Bacillota</taxon>
        <taxon>Bacilli</taxon>
        <taxon>Bacillales</taxon>
        <taxon>Paenibacillaceae</taxon>
        <taxon>Paenibacillus</taxon>
    </lineage>
</organism>
<dbReference type="PROSITE" id="PS00041">
    <property type="entry name" value="HTH_ARAC_FAMILY_1"/>
    <property type="match status" value="1"/>
</dbReference>
<dbReference type="GO" id="GO:0003700">
    <property type="term" value="F:DNA-binding transcription factor activity"/>
    <property type="evidence" value="ECO:0007669"/>
    <property type="project" value="InterPro"/>
</dbReference>
<dbReference type="PROSITE" id="PS01124">
    <property type="entry name" value="HTH_ARAC_FAMILY_2"/>
    <property type="match status" value="1"/>
</dbReference>
<comment type="caution">
    <text evidence="6">The sequence shown here is derived from an EMBL/GenBank/DDBJ whole genome shotgun (WGS) entry which is preliminary data.</text>
</comment>
<dbReference type="RefSeq" id="WP_183582474.1">
    <property type="nucleotide sequence ID" value="NZ_JACHXJ010000002.1"/>
</dbReference>
<keyword evidence="3" id="KW-0804">Transcription</keyword>
<evidence type="ECO:0000313" key="7">
    <source>
        <dbReference type="Proteomes" id="UP000517523"/>
    </source>
</evidence>
<dbReference type="SUPFAM" id="SSF46689">
    <property type="entry name" value="Homeodomain-like"/>
    <property type="match status" value="1"/>
</dbReference>
<gene>
    <name evidence="6" type="ORF">FHS19_002940</name>
</gene>
<evidence type="ECO:0000259" key="5">
    <source>
        <dbReference type="PROSITE" id="PS01124"/>
    </source>
</evidence>
<feature type="domain" description="HTH araC/xylS-type" evidence="5">
    <location>
        <begin position="615"/>
        <end position="714"/>
    </location>
</feature>
<dbReference type="InterPro" id="IPR020449">
    <property type="entry name" value="Tscrpt_reg_AraC-type_HTH"/>
</dbReference>
<evidence type="ECO:0000256" key="1">
    <source>
        <dbReference type="ARBA" id="ARBA00023015"/>
    </source>
</evidence>
<dbReference type="GO" id="GO:0043565">
    <property type="term" value="F:sequence-specific DNA binding"/>
    <property type="evidence" value="ECO:0007669"/>
    <property type="project" value="InterPro"/>
</dbReference>
<evidence type="ECO:0000313" key="6">
    <source>
        <dbReference type="EMBL" id="MBB3128286.1"/>
    </source>
</evidence>
<keyword evidence="4" id="KW-0812">Transmembrane</keyword>
<evidence type="ECO:0000256" key="4">
    <source>
        <dbReference type="SAM" id="Phobius"/>
    </source>
</evidence>
<dbReference type="PANTHER" id="PTHR43280">
    <property type="entry name" value="ARAC-FAMILY TRANSCRIPTIONAL REGULATOR"/>
    <property type="match status" value="1"/>
</dbReference>
<dbReference type="PANTHER" id="PTHR43280:SF2">
    <property type="entry name" value="HTH-TYPE TRANSCRIPTIONAL REGULATOR EXSA"/>
    <property type="match status" value="1"/>
</dbReference>
<dbReference type="AlphaFoldDB" id="A0A839TNA3"/>
<dbReference type="InterPro" id="IPR009057">
    <property type="entry name" value="Homeodomain-like_sf"/>
</dbReference>
<evidence type="ECO:0000256" key="2">
    <source>
        <dbReference type="ARBA" id="ARBA00023125"/>
    </source>
</evidence>
<proteinExistence type="predicted"/>
<accession>A0A839TNA3</accession>
<dbReference type="CDD" id="cd18774">
    <property type="entry name" value="PDC2_HK_sensor"/>
    <property type="match status" value="1"/>
</dbReference>
<name>A0A839TNA3_9BACL</name>
<dbReference type="Gene3D" id="1.10.10.60">
    <property type="entry name" value="Homeodomain-like"/>
    <property type="match status" value="2"/>
</dbReference>
<reference evidence="6 7" key="1">
    <citation type="submission" date="2020-08" db="EMBL/GenBank/DDBJ databases">
        <title>Genomic Encyclopedia of Type Strains, Phase III (KMG-III): the genomes of soil and plant-associated and newly described type strains.</title>
        <authorList>
            <person name="Whitman W."/>
        </authorList>
    </citation>
    <scope>NUCLEOTIDE SEQUENCE [LARGE SCALE GENOMIC DNA]</scope>
    <source>
        <strain evidence="6 7">CECT 5831</strain>
    </source>
</reference>
<evidence type="ECO:0000256" key="3">
    <source>
        <dbReference type="ARBA" id="ARBA00023163"/>
    </source>
</evidence>
<sequence length="722" mass="82115">MNLAVLRQSEDNMNRLLQEMRDVVTQLSLDSDLLRLMLTADGAWSPQTLYQFSLQRKELDKLVTNRLISRLYVHLERSKTILSPDLIARENELPVQIGDHAFDVWLHEMKQKDQLNRFVYLPKVHDGTATANYLAYVGSLPVGSGRGAEATAILLIDEQSILNMLGPLLVHSHSFAYIADGNNSIVASASADGKPVTPISLSVQGSGNYFFEDRDGRPMLITYTRSTESGWTFISGLPTSVVFSKAEFIKRINWAIALTAVMMTAFIALLFAYRNSKPLLELVEILRESTGSTDLRHSEMDVLKDGVQQMIHKNRSMHVRMNRQLPILQATYLERLLKDGFHHQAERMQHQKEAQMEIFEDHVIAAVIQIYGLNFVSRDALEGQLDQTVEFITALNQLLQRGCYIHQVKRDQYVYIYSWAGEVEESSMMSALIGKLSRMQQELLQRKNIVTGIGIGQCYPSSSELWRSFHEAIHALEMIEPDAPSPLLAFHMILHQDDQYYYPLEMELKLMNTVRTGDQQGLEQVFEHIETQNFQLRKLNAKAKLKLLLELEGTLYKLADQTRYTLSDSMFSADPLKAVHGHDRDQMYPLLKSIFASMCSAARQKQDHQHESMLSEIVSFIHEQFTDSNLNLRRLASDYKQTESALSSSFKDHMGVTFSEYVENLRLDKACMLLTASDLAIQDVALQSGYNSDKSFRRAFKRVYGILPTDYRKASQASSGGA</sequence>